<name>A0A285V6D1_9ACTN</name>
<protein>
    <submittedName>
        <fullName evidence="2">Carboxymethylenebutenolidase</fullName>
    </submittedName>
</protein>
<evidence type="ECO:0000259" key="1">
    <source>
        <dbReference type="Pfam" id="PF01738"/>
    </source>
</evidence>
<sequence length="241" mass="25455">MPDISIPGAASAPELSGYLAVPPTGEGPWPAVVVVHEALGLNDDTRQQADRLAAAGYLAVAPDLFTAGGTLRCLRSTFRAMLQGQGAAFGDLEATRRWLVERGDTTGRVGVVGFCMGGGFALLAATRGFDASAANYGAVPKNAEEVLAGACPIVASYGKRDRMFRGAAAELEGVLTRLGVPHDVKEYPDAGHSFLNRHNVGPFSVLEKVAGLNYHQPSAEDAWARILRFLDEHLRTEQPAG</sequence>
<dbReference type="Pfam" id="PF01738">
    <property type="entry name" value="DLH"/>
    <property type="match status" value="1"/>
</dbReference>
<dbReference type="RefSeq" id="WP_097195225.1">
    <property type="nucleotide sequence ID" value="NZ_OBQI01000003.1"/>
</dbReference>
<dbReference type="PANTHER" id="PTHR46623:SF6">
    <property type="entry name" value="ALPHA_BETA-HYDROLASES SUPERFAMILY PROTEIN"/>
    <property type="match status" value="1"/>
</dbReference>
<dbReference type="AlphaFoldDB" id="A0A285V6D1"/>
<dbReference type="EMBL" id="OBQI01000003">
    <property type="protein sequence ID" value="SOC49684.1"/>
    <property type="molecule type" value="Genomic_DNA"/>
</dbReference>
<gene>
    <name evidence="2" type="ORF">SAMN05660748_2416</name>
</gene>
<evidence type="ECO:0000313" key="2">
    <source>
        <dbReference type="EMBL" id="SOC49684.1"/>
    </source>
</evidence>
<dbReference type="Proteomes" id="UP000219435">
    <property type="component" value="Unassembled WGS sequence"/>
</dbReference>
<dbReference type="SUPFAM" id="SSF53474">
    <property type="entry name" value="alpha/beta-Hydrolases"/>
    <property type="match status" value="1"/>
</dbReference>
<dbReference type="OrthoDB" id="3208682at2"/>
<keyword evidence="3" id="KW-1185">Reference proteome</keyword>
<accession>A0A285V6D1</accession>
<organism evidence="2 3">
    <name type="scientific">Blastococcus aggregatus</name>
    <dbReference type="NCBI Taxonomy" id="38502"/>
    <lineage>
        <taxon>Bacteria</taxon>
        <taxon>Bacillati</taxon>
        <taxon>Actinomycetota</taxon>
        <taxon>Actinomycetes</taxon>
        <taxon>Geodermatophilales</taxon>
        <taxon>Geodermatophilaceae</taxon>
        <taxon>Blastococcus</taxon>
    </lineage>
</organism>
<reference evidence="3" key="1">
    <citation type="submission" date="2017-08" db="EMBL/GenBank/DDBJ databases">
        <authorList>
            <person name="Varghese N."/>
            <person name="Submissions S."/>
        </authorList>
    </citation>
    <scope>NUCLEOTIDE SEQUENCE [LARGE SCALE GENOMIC DNA]</scope>
    <source>
        <strain evidence="3">DSM 4725</strain>
    </source>
</reference>
<dbReference type="InterPro" id="IPR002925">
    <property type="entry name" value="Dienelactn_hydro"/>
</dbReference>
<proteinExistence type="predicted"/>
<dbReference type="InterPro" id="IPR029058">
    <property type="entry name" value="AB_hydrolase_fold"/>
</dbReference>
<dbReference type="GO" id="GO:0016787">
    <property type="term" value="F:hydrolase activity"/>
    <property type="evidence" value="ECO:0007669"/>
    <property type="project" value="InterPro"/>
</dbReference>
<dbReference type="PANTHER" id="PTHR46623">
    <property type="entry name" value="CARBOXYMETHYLENEBUTENOLIDASE-RELATED"/>
    <property type="match status" value="1"/>
</dbReference>
<evidence type="ECO:0000313" key="3">
    <source>
        <dbReference type="Proteomes" id="UP000219435"/>
    </source>
</evidence>
<dbReference type="InterPro" id="IPR051049">
    <property type="entry name" value="Dienelactone_hydrolase-like"/>
</dbReference>
<dbReference type="Gene3D" id="3.40.50.1820">
    <property type="entry name" value="alpha/beta hydrolase"/>
    <property type="match status" value="1"/>
</dbReference>
<feature type="domain" description="Dienelactone hydrolase" evidence="1">
    <location>
        <begin position="16"/>
        <end position="233"/>
    </location>
</feature>